<dbReference type="Gene3D" id="3.80.10.10">
    <property type="entry name" value="Ribonuclease Inhibitor"/>
    <property type="match status" value="1"/>
</dbReference>
<dbReference type="InterPro" id="IPR055411">
    <property type="entry name" value="LRR_FXL15/At3g58940/PEG3-like"/>
</dbReference>
<dbReference type="InterPro" id="IPR036047">
    <property type="entry name" value="F-box-like_dom_sf"/>
</dbReference>
<name>A0A9N7MYE5_STRHE</name>
<evidence type="ECO:0000313" key="3">
    <source>
        <dbReference type="Proteomes" id="UP001153555"/>
    </source>
</evidence>
<proteinExistence type="predicted"/>
<dbReference type="SUPFAM" id="SSF81383">
    <property type="entry name" value="F-box domain"/>
    <property type="match status" value="1"/>
</dbReference>
<dbReference type="InterPro" id="IPR032675">
    <property type="entry name" value="LRR_dom_sf"/>
</dbReference>
<feature type="domain" description="F-box/LRR-repeat protein 15/At3g58940/PEG3-like LRR" evidence="1">
    <location>
        <begin position="127"/>
        <end position="284"/>
    </location>
</feature>
<dbReference type="Proteomes" id="UP001153555">
    <property type="component" value="Unassembled WGS sequence"/>
</dbReference>
<organism evidence="2 3">
    <name type="scientific">Striga hermonthica</name>
    <name type="common">Purple witchweed</name>
    <name type="synonym">Buchnera hermonthica</name>
    <dbReference type="NCBI Taxonomy" id="68872"/>
    <lineage>
        <taxon>Eukaryota</taxon>
        <taxon>Viridiplantae</taxon>
        <taxon>Streptophyta</taxon>
        <taxon>Embryophyta</taxon>
        <taxon>Tracheophyta</taxon>
        <taxon>Spermatophyta</taxon>
        <taxon>Magnoliopsida</taxon>
        <taxon>eudicotyledons</taxon>
        <taxon>Gunneridae</taxon>
        <taxon>Pentapetalae</taxon>
        <taxon>asterids</taxon>
        <taxon>lamiids</taxon>
        <taxon>Lamiales</taxon>
        <taxon>Orobanchaceae</taxon>
        <taxon>Buchnereae</taxon>
        <taxon>Striga</taxon>
    </lineage>
</organism>
<dbReference type="OrthoDB" id="1534647at2759"/>
<dbReference type="AlphaFoldDB" id="A0A9N7MYE5"/>
<reference evidence="2" key="1">
    <citation type="submission" date="2019-12" db="EMBL/GenBank/DDBJ databases">
        <authorList>
            <person name="Scholes J."/>
        </authorList>
    </citation>
    <scope>NUCLEOTIDE SEQUENCE</scope>
</reference>
<keyword evidence="3" id="KW-1185">Reference proteome</keyword>
<dbReference type="PANTHER" id="PTHR31639:SF42">
    <property type="entry name" value="OS02G0160200 PROTEIN"/>
    <property type="match status" value="1"/>
</dbReference>
<accession>A0A9N7MYE5</accession>
<sequence>MDETIPLPEPIIHRIHSLLTAKEAARTTLISKSWYTAWLTRPILDLDETEFRETRRRNNYGRYNHDGFSEFAKKQIRRCEKSNQKIETFRLYLEREPRADWEASSLSYELVLTALRLGAKYLDLKLNGSRGGKPVLPDEVLGAENLFGLSVEGYRIIDLVRDQKVRCSKLEHLSLKDVSINPGVVSEIMSACPLIEKLSMIEITNFNGGCLKSTFYDAMICSHKLTHLVLCNVRADALFFSDDCLSSKFPSLKDLTLELWYLHNRNEAEKKLRVSVNSLERLQYVSRHGRPVAVEFDVPCIRKFTFNNDSFEVPPVVIKTNSTEWESHVTMSRFRPNTSMFLELSKFLTQLSQSKLYLTLKVDSVERADYEMEDLLGLPCTLQLENLTIETKYLASLIGYALFDGLFRLCRPKCITQHLLYVRRYGNEHGVTDDFLCKILERGTKGHFSSPFNFFYGLHGLEEAYVLAPADEAVGVWRLLTSDLCSDNTAFASTDGQGKEVRILLKWKEA</sequence>
<protein>
    <recommendedName>
        <fullName evidence="1">F-box/LRR-repeat protein 15/At3g58940/PEG3-like LRR domain-containing protein</fullName>
    </recommendedName>
</protein>
<evidence type="ECO:0000259" key="1">
    <source>
        <dbReference type="Pfam" id="PF24758"/>
    </source>
</evidence>
<evidence type="ECO:0000313" key="2">
    <source>
        <dbReference type="EMBL" id="CAA0822002.1"/>
    </source>
</evidence>
<dbReference type="PANTHER" id="PTHR31639">
    <property type="entry name" value="F-BOX PROTEIN-LIKE"/>
    <property type="match status" value="1"/>
</dbReference>
<dbReference type="EMBL" id="CACSLK010021934">
    <property type="protein sequence ID" value="CAA0822002.1"/>
    <property type="molecule type" value="Genomic_DNA"/>
</dbReference>
<gene>
    <name evidence="2" type="ORF">SHERM_19617</name>
</gene>
<dbReference type="SUPFAM" id="SSF52047">
    <property type="entry name" value="RNI-like"/>
    <property type="match status" value="1"/>
</dbReference>
<dbReference type="Pfam" id="PF24758">
    <property type="entry name" value="LRR_At5g56370"/>
    <property type="match status" value="1"/>
</dbReference>
<comment type="caution">
    <text evidence="2">The sequence shown here is derived from an EMBL/GenBank/DDBJ whole genome shotgun (WGS) entry which is preliminary data.</text>
</comment>